<keyword evidence="3" id="KW-1185">Reference proteome</keyword>
<dbReference type="RefSeq" id="WP_130922561.1">
    <property type="nucleotide sequence ID" value="NZ_CP049835.1"/>
</dbReference>
<dbReference type="Pfam" id="PF03817">
    <property type="entry name" value="MadL"/>
    <property type="match status" value="1"/>
</dbReference>
<feature type="transmembrane region" description="Helical" evidence="1">
    <location>
        <begin position="92"/>
        <end position="112"/>
    </location>
</feature>
<keyword evidence="1" id="KW-0812">Transmembrane</keyword>
<evidence type="ECO:0000256" key="1">
    <source>
        <dbReference type="SAM" id="Phobius"/>
    </source>
</evidence>
<keyword evidence="1" id="KW-0472">Membrane</keyword>
<comment type="caution">
    <text evidence="2">The sequence shown here is derived from an EMBL/GenBank/DDBJ whole genome shotgun (WGS) entry which is preliminary data.</text>
</comment>
<evidence type="ECO:0000313" key="2">
    <source>
        <dbReference type="EMBL" id="TBH75406.1"/>
    </source>
</evidence>
<evidence type="ECO:0000313" key="3">
    <source>
        <dbReference type="Proteomes" id="UP000293583"/>
    </source>
</evidence>
<proteinExistence type="predicted"/>
<organism evidence="2 3">
    <name type="scientific">Aquirufa antheringensis</name>
    <dbReference type="NCBI Taxonomy" id="2516559"/>
    <lineage>
        <taxon>Bacteria</taxon>
        <taxon>Pseudomonadati</taxon>
        <taxon>Bacteroidota</taxon>
        <taxon>Cytophagia</taxon>
        <taxon>Cytophagales</taxon>
        <taxon>Flectobacillaceae</taxon>
        <taxon>Aquirufa</taxon>
    </lineage>
</organism>
<dbReference type="OrthoDB" id="286752at2"/>
<dbReference type="GO" id="GO:0016020">
    <property type="term" value="C:membrane"/>
    <property type="evidence" value="ECO:0007669"/>
    <property type="project" value="InterPro"/>
</dbReference>
<sequence length="119" mass="12691">MLLRGVALLAACFVSGQILGETLGRLLGIQANVGGVGFAMLFLILSQNELEKRGLFHLEMGEGVHFWSKMYIPIIVAMSSVQNVRVAFSNGLLALLAGIIPVIACLALMPLLSKLAPKD</sequence>
<dbReference type="AlphaFoldDB" id="A0A4Q9BH73"/>
<reference evidence="2 3" key="1">
    <citation type="submission" date="2019-02" db="EMBL/GenBank/DDBJ databases">
        <title>Genome of a new Bacteroidetes strain.</title>
        <authorList>
            <person name="Pitt A."/>
        </authorList>
    </citation>
    <scope>NUCLEOTIDE SEQUENCE [LARGE SCALE GENOMIC DNA]</scope>
    <source>
        <strain evidence="2 3">103A-SOEBACH</strain>
    </source>
</reference>
<name>A0A4Q9BH73_9BACT</name>
<feature type="transmembrane region" description="Helical" evidence="1">
    <location>
        <begin position="26"/>
        <end position="45"/>
    </location>
</feature>
<protein>
    <submittedName>
        <fullName evidence="2">Malonate transporter subunit MadL</fullName>
    </submittedName>
</protein>
<dbReference type="EMBL" id="SEWY01000001">
    <property type="protein sequence ID" value="TBH75406.1"/>
    <property type="molecule type" value="Genomic_DNA"/>
</dbReference>
<dbReference type="NCBIfam" id="TIGR00807">
    <property type="entry name" value="malonate_madL"/>
    <property type="match status" value="1"/>
</dbReference>
<dbReference type="Proteomes" id="UP000293583">
    <property type="component" value="Unassembled WGS sequence"/>
</dbReference>
<dbReference type="InterPro" id="IPR004690">
    <property type="entry name" value="Maln_transptMadL"/>
</dbReference>
<accession>A0A4Q9BH73</accession>
<gene>
    <name evidence="2" type="primary">madL</name>
    <name evidence="2" type="ORF">EWU20_02175</name>
</gene>
<keyword evidence="1" id="KW-1133">Transmembrane helix</keyword>